<accession>A0A8S0WL30</accession>
<dbReference type="InterPro" id="IPR000182">
    <property type="entry name" value="GNAT_dom"/>
</dbReference>
<feature type="domain" description="N-acetyltransferase" evidence="1">
    <location>
        <begin position="77"/>
        <end position="221"/>
    </location>
</feature>
<dbReference type="GO" id="GO:0016747">
    <property type="term" value="F:acyltransferase activity, transferring groups other than amino-acyl groups"/>
    <property type="evidence" value="ECO:0007669"/>
    <property type="project" value="InterPro"/>
</dbReference>
<protein>
    <recommendedName>
        <fullName evidence="1">N-acetyltransferase domain-containing protein</fullName>
    </recommendedName>
</protein>
<comment type="caution">
    <text evidence="2">The sequence shown here is derived from an EMBL/GenBank/DDBJ whole genome shotgun (WGS) entry which is preliminary data.</text>
</comment>
<dbReference type="AlphaFoldDB" id="A0A8S0WL30"/>
<dbReference type="EMBL" id="CACVBS010000028">
    <property type="protein sequence ID" value="CAA7260022.1"/>
    <property type="molecule type" value="Genomic_DNA"/>
</dbReference>
<evidence type="ECO:0000313" key="2">
    <source>
        <dbReference type="EMBL" id="CAA7260022.1"/>
    </source>
</evidence>
<proteinExistence type="predicted"/>
<evidence type="ECO:0000259" key="1">
    <source>
        <dbReference type="PROSITE" id="PS51186"/>
    </source>
</evidence>
<dbReference type="InterPro" id="IPR016181">
    <property type="entry name" value="Acyl_CoA_acyltransferase"/>
</dbReference>
<dbReference type="PANTHER" id="PTHR42791">
    <property type="entry name" value="GNAT FAMILY ACETYLTRANSFERASE"/>
    <property type="match status" value="1"/>
</dbReference>
<dbReference type="Gene3D" id="3.40.630.30">
    <property type="match status" value="1"/>
</dbReference>
<reference evidence="2 3" key="1">
    <citation type="submission" date="2020-01" db="EMBL/GenBank/DDBJ databases">
        <authorList>
            <person name="Gupta K D."/>
        </authorList>
    </citation>
    <scope>NUCLEOTIDE SEQUENCE [LARGE SCALE GENOMIC DNA]</scope>
</reference>
<dbReference type="OrthoDB" id="2744543at2759"/>
<evidence type="ECO:0000313" key="3">
    <source>
        <dbReference type="Proteomes" id="UP000467700"/>
    </source>
</evidence>
<organism evidence="2 3">
    <name type="scientific">Cyclocybe aegerita</name>
    <name type="common">Black poplar mushroom</name>
    <name type="synonym">Agrocybe aegerita</name>
    <dbReference type="NCBI Taxonomy" id="1973307"/>
    <lineage>
        <taxon>Eukaryota</taxon>
        <taxon>Fungi</taxon>
        <taxon>Dikarya</taxon>
        <taxon>Basidiomycota</taxon>
        <taxon>Agaricomycotina</taxon>
        <taxon>Agaricomycetes</taxon>
        <taxon>Agaricomycetidae</taxon>
        <taxon>Agaricales</taxon>
        <taxon>Agaricineae</taxon>
        <taxon>Bolbitiaceae</taxon>
        <taxon>Cyclocybe</taxon>
    </lineage>
</organism>
<dbReference type="Proteomes" id="UP000467700">
    <property type="component" value="Unassembled WGS sequence"/>
</dbReference>
<dbReference type="SUPFAM" id="SSF55729">
    <property type="entry name" value="Acyl-CoA N-acyltransferases (Nat)"/>
    <property type="match status" value="1"/>
</dbReference>
<dbReference type="InterPro" id="IPR052523">
    <property type="entry name" value="Trichothecene_AcTrans"/>
</dbReference>
<dbReference type="PANTHER" id="PTHR42791:SF1">
    <property type="entry name" value="N-ACETYLTRANSFERASE DOMAIN-CONTAINING PROTEIN"/>
    <property type="match status" value="1"/>
</dbReference>
<gene>
    <name evidence="2" type="ORF">AAE3_LOCUS2364</name>
</gene>
<name>A0A8S0WL30_CYCAE</name>
<sequence length="228" mass="25477">MHGILDERARLLAPDHVVPLRQAHVWKAAKTWTRAYENDPEMQYLRMSHKQSGLEKAMDRVVMAALMSLLRKRRIALTVDDGTAFVFAANWSPRPSGYRDHTNSDFHSAEENSVVGAAQELEDKTKKAIENSLGDRVKDMVTIMILATDPESRGRGYGGSLLDAVTCLADVMGQSSWLTSSNVANTEFYRIHGFKPVADVVLGDDNPKWHERPVVVKLMVRAPHGRIA</sequence>
<keyword evidence="3" id="KW-1185">Reference proteome</keyword>
<dbReference type="PROSITE" id="PS51186">
    <property type="entry name" value="GNAT"/>
    <property type="match status" value="1"/>
</dbReference>
<dbReference type="Pfam" id="PF13508">
    <property type="entry name" value="Acetyltransf_7"/>
    <property type="match status" value="1"/>
</dbReference>